<feature type="domain" description="Protein kinase" evidence="6">
    <location>
        <begin position="744"/>
        <end position="1030"/>
    </location>
</feature>
<dbReference type="GO" id="GO:0043235">
    <property type="term" value="C:receptor complex"/>
    <property type="evidence" value="ECO:0007669"/>
    <property type="project" value="TreeGrafter"/>
</dbReference>
<dbReference type="CDD" id="cd00192">
    <property type="entry name" value="PTKc"/>
    <property type="match status" value="1"/>
</dbReference>
<dbReference type="EnsemblMetazoa" id="XM_004925794.4">
    <property type="protein sequence ID" value="XP_004925851.3"/>
    <property type="gene ID" value="LOC101742154"/>
</dbReference>
<evidence type="ECO:0000256" key="3">
    <source>
        <dbReference type="PROSITE-ProRule" id="PRU10141"/>
    </source>
</evidence>
<dbReference type="Pfam" id="PF07714">
    <property type="entry name" value="PK_Tyr_Ser-Thr"/>
    <property type="match status" value="1"/>
</dbReference>
<dbReference type="PROSITE" id="PS51257">
    <property type="entry name" value="PROKAR_LIPOPROTEIN"/>
    <property type="match status" value="1"/>
</dbReference>
<evidence type="ECO:0000256" key="4">
    <source>
        <dbReference type="SAM" id="MobiDB-lite"/>
    </source>
</evidence>
<dbReference type="KEGG" id="bmor:101742154"/>
<dbReference type="AlphaFoldDB" id="A0A8R1WMB5"/>
<dbReference type="GO" id="GO:0005524">
    <property type="term" value="F:ATP binding"/>
    <property type="evidence" value="ECO:0007669"/>
    <property type="project" value="UniProtKB-UniRule"/>
</dbReference>
<dbReference type="PROSITE" id="PS00109">
    <property type="entry name" value="PROTEIN_KINASE_TYR"/>
    <property type="match status" value="1"/>
</dbReference>
<evidence type="ECO:0000256" key="2">
    <source>
        <dbReference type="ARBA" id="ARBA00051243"/>
    </source>
</evidence>
<dbReference type="InterPro" id="IPR020635">
    <property type="entry name" value="Tyr_kinase_cat_dom"/>
</dbReference>
<keyword evidence="5" id="KW-0732">Signal</keyword>
<dbReference type="InterPro" id="IPR001245">
    <property type="entry name" value="Ser-Thr/Tyr_kinase_cat_dom"/>
</dbReference>
<dbReference type="PRINTS" id="PR00109">
    <property type="entry name" value="TYRKINASE"/>
</dbReference>
<dbReference type="InterPro" id="IPR000719">
    <property type="entry name" value="Prot_kinase_dom"/>
</dbReference>
<dbReference type="GO" id="GO:0007169">
    <property type="term" value="P:cell surface receptor protein tyrosine kinase signaling pathway"/>
    <property type="evidence" value="ECO:0007669"/>
    <property type="project" value="TreeGrafter"/>
</dbReference>
<keyword evidence="3" id="KW-0547">Nucleotide-binding</keyword>
<dbReference type="Gene3D" id="1.10.510.10">
    <property type="entry name" value="Transferase(Phosphotransferase) domain 1"/>
    <property type="match status" value="1"/>
</dbReference>
<dbReference type="InterPro" id="IPR008266">
    <property type="entry name" value="Tyr_kinase_AS"/>
</dbReference>
<dbReference type="GeneID" id="101742154"/>
<reference evidence="8" key="1">
    <citation type="journal article" date="2008" name="Insect Biochem. Mol. Biol.">
        <title>The genome of a lepidopteran model insect, the silkworm Bombyx mori.</title>
        <authorList>
            <consortium name="International Silkworm Genome Consortium"/>
        </authorList>
    </citation>
    <scope>NUCLEOTIDE SEQUENCE [LARGE SCALE GENOMIC DNA]</scope>
    <source>
        <strain evidence="8">p50T</strain>
    </source>
</reference>
<feature type="region of interest" description="Disordered" evidence="4">
    <location>
        <begin position="1035"/>
        <end position="1055"/>
    </location>
</feature>
<dbReference type="Proteomes" id="UP000005204">
    <property type="component" value="Unassembled WGS sequence"/>
</dbReference>
<dbReference type="GO" id="GO:0005886">
    <property type="term" value="C:plasma membrane"/>
    <property type="evidence" value="ECO:0007669"/>
    <property type="project" value="TreeGrafter"/>
</dbReference>
<dbReference type="GO" id="GO:0004714">
    <property type="term" value="F:transmembrane receptor protein tyrosine kinase activity"/>
    <property type="evidence" value="ECO:0007669"/>
    <property type="project" value="UniProtKB-EC"/>
</dbReference>
<comment type="catalytic activity">
    <reaction evidence="2">
        <text>L-tyrosyl-[protein] + ATP = O-phospho-L-tyrosyl-[protein] + ADP + H(+)</text>
        <dbReference type="Rhea" id="RHEA:10596"/>
        <dbReference type="Rhea" id="RHEA-COMP:10136"/>
        <dbReference type="Rhea" id="RHEA-COMP:20101"/>
        <dbReference type="ChEBI" id="CHEBI:15378"/>
        <dbReference type="ChEBI" id="CHEBI:30616"/>
        <dbReference type="ChEBI" id="CHEBI:46858"/>
        <dbReference type="ChEBI" id="CHEBI:61978"/>
        <dbReference type="ChEBI" id="CHEBI:456216"/>
        <dbReference type="EC" id="2.7.10.1"/>
    </reaction>
</comment>
<dbReference type="InterPro" id="IPR050122">
    <property type="entry name" value="RTK"/>
</dbReference>
<dbReference type="PANTHER" id="PTHR24416:SF489">
    <property type="entry name" value="PROTEIN KINASE DOMAIN-CONTAINING PROTEIN"/>
    <property type="match status" value="1"/>
</dbReference>
<dbReference type="InterPro" id="IPR028082">
    <property type="entry name" value="Peripla_BP_I"/>
</dbReference>
<dbReference type="SUPFAM" id="SSF56112">
    <property type="entry name" value="Protein kinase-like (PK-like)"/>
    <property type="match status" value="1"/>
</dbReference>
<protein>
    <recommendedName>
        <fullName evidence="6">Protein kinase domain-containing protein</fullName>
    </recommendedName>
</protein>
<feature type="binding site" evidence="3">
    <location>
        <position position="776"/>
    </location>
    <ligand>
        <name>ATP</name>
        <dbReference type="ChEBI" id="CHEBI:30616"/>
    </ligand>
</feature>
<sequence>MQTRMLLLVWLCAGPAAAGSSCDALAAEYVNGAMRTPRVVSVVGQLKNVSVVWSAEPARAAGALLGAVLRHALGYRRVRLARSSPALCELECRQHAAPDRLQVVPAATSGAECRRRRALLSVGRATAPLSASLYARLSGAARADPACRDARLWTAYSDPAQAVSCQFLLTSGRIDIYTTAEVRDAAELSSVVQRAAAAELRGVLHVLSRAELHHRIATDNASFLILDYKLWDDHELLVPVSFPARSCGEDVESTRTEFVIHEELEAYAPILYSAAERFDPTPREVRAVLDMAARRGDGDVEEAACQWAAEYPIRFQSWIPQYDDDHHVLVLLCNERDNYNYTPLFQFVIHKLQQYTGQLKINILIKDELVNCSNADDPHQVLNNKTRMSRIYRCIGVAAGAADAATVARVARDAALPLVLYDTPARVPPGTRSSACSLADLVTAIEHFIVKTGWRRIVTLSERTEFAEAFVLALRSSVSLITKDIDLTENVTEALNTVEELDGRVIIVNAGADLTAAVVREAAQRSLDERRGMAWLVRAWAPANPTPIPLFYLRCGCRKAENQFNHPNAASLADAVLTLGYGFTAGLMQDYSVRDDPAGRNLERFWQISDRISVDGLCESIKYEAAALAKSTVLVDKLSVDGNSTLGILIVRDGRVSSEPNEMEPYGRDGEAPYDGRSRCSMPIGDPFHPHCLDALCVVVGILLSLAVPLLLMAHRHLASVIRPAKLPPVTQELTRFLVDPAHLVTYDILGTGRFGRVHLGVLQVPGKAPRPVAVKSLRKGAAPAEETEFLNEAVIMAALDHEHIIRFVGACVAKGPPLVLMEHAFFGDLRRYLRERRHFAEQSDHLSQDSKDFEESEHVSAEALTQLASEAALALEHLARRGVVHRDVRASNCLVDSRRRLKLGDFGMARKTDATGADGAAEYACRRRGLFPVLWMAPESLSRGAFSSASDVWSLGVLMLETVTLGDRPYGSWSPLRVLQHVSSGGRPELPFGAAAEARGVASACWRRAACERPAAGEVARYLRDHPRALRPVLRSRVAPDADSGFGESDPPSP</sequence>
<proteinExistence type="predicted"/>
<dbReference type="RefSeq" id="XP_004925851.3">
    <property type="nucleotide sequence ID" value="XM_004925794.5"/>
</dbReference>
<dbReference type="SUPFAM" id="SSF53822">
    <property type="entry name" value="Periplasmic binding protein-like I"/>
    <property type="match status" value="1"/>
</dbReference>
<reference evidence="7" key="2">
    <citation type="submission" date="2022-06" db="UniProtKB">
        <authorList>
            <consortium name="EnsemblMetazoa"/>
        </authorList>
    </citation>
    <scope>IDENTIFICATION</scope>
    <source>
        <strain evidence="7">p50T (Dazao)</strain>
    </source>
</reference>
<evidence type="ECO:0000313" key="8">
    <source>
        <dbReference type="Proteomes" id="UP000005204"/>
    </source>
</evidence>
<dbReference type="InterPro" id="IPR011009">
    <property type="entry name" value="Kinase-like_dom_sf"/>
</dbReference>
<feature type="chain" id="PRO_5035847818" description="Protein kinase domain-containing protein" evidence="5">
    <location>
        <begin position="19"/>
        <end position="1055"/>
    </location>
</feature>
<organism evidence="7 8">
    <name type="scientific">Bombyx mori</name>
    <name type="common">Silk moth</name>
    <dbReference type="NCBI Taxonomy" id="7091"/>
    <lineage>
        <taxon>Eukaryota</taxon>
        <taxon>Metazoa</taxon>
        <taxon>Ecdysozoa</taxon>
        <taxon>Arthropoda</taxon>
        <taxon>Hexapoda</taxon>
        <taxon>Insecta</taxon>
        <taxon>Pterygota</taxon>
        <taxon>Neoptera</taxon>
        <taxon>Endopterygota</taxon>
        <taxon>Lepidoptera</taxon>
        <taxon>Glossata</taxon>
        <taxon>Ditrysia</taxon>
        <taxon>Bombycoidea</taxon>
        <taxon>Bombycidae</taxon>
        <taxon>Bombycinae</taxon>
        <taxon>Bombyx</taxon>
    </lineage>
</organism>
<keyword evidence="8" id="KW-1185">Reference proteome</keyword>
<name>A0A8R1WMB5_BOMMO</name>
<keyword evidence="3" id="KW-0067">ATP-binding</keyword>
<dbReference type="PANTHER" id="PTHR24416">
    <property type="entry name" value="TYROSINE-PROTEIN KINASE RECEPTOR"/>
    <property type="match status" value="1"/>
</dbReference>
<comment type="subcellular location">
    <subcellularLocation>
        <location evidence="1">Membrane</location>
        <topology evidence="1">Single-pass membrane protein</topology>
    </subcellularLocation>
</comment>
<dbReference type="PROSITE" id="PS00107">
    <property type="entry name" value="PROTEIN_KINASE_ATP"/>
    <property type="match status" value="1"/>
</dbReference>
<evidence type="ECO:0000256" key="1">
    <source>
        <dbReference type="ARBA" id="ARBA00004167"/>
    </source>
</evidence>
<dbReference type="Gene3D" id="3.30.200.20">
    <property type="entry name" value="Phosphorylase Kinase, domain 1"/>
    <property type="match status" value="1"/>
</dbReference>
<dbReference type="Gene3D" id="3.40.50.2300">
    <property type="match status" value="1"/>
</dbReference>
<evidence type="ECO:0000313" key="7">
    <source>
        <dbReference type="EnsemblMetazoa" id="XP_004925851.3"/>
    </source>
</evidence>
<feature type="signal peptide" evidence="5">
    <location>
        <begin position="1"/>
        <end position="18"/>
    </location>
</feature>
<evidence type="ECO:0000259" key="6">
    <source>
        <dbReference type="PROSITE" id="PS50011"/>
    </source>
</evidence>
<dbReference type="SMART" id="SM00219">
    <property type="entry name" value="TyrKc"/>
    <property type="match status" value="1"/>
</dbReference>
<dbReference type="InterPro" id="IPR017441">
    <property type="entry name" value="Protein_kinase_ATP_BS"/>
</dbReference>
<dbReference type="PROSITE" id="PS50011">
    <property type="entry name" value="PROTEIN_KINASE_DOM"/>
    <property type="match status" value="1"/>
</dbReference>
<evidence type="ECO:0000256" key="5">
    <source>
        <dbReference type="SAM" id="SignalP"/>
    </source>
</evidence>
<accession>A0A8R1WMB5</accession>